<keyword evidence="7 8" id="KW-0275">Fatty acid biosynthesis</keyword>
<dbReference type="Proteomes" id="UP000501891">
    <property type="component" value="Chromosome"/>
</dbReference>
<dbReference type="GO" id="GO:0000287">
    <property type="term" value="F:magnesium ion binding"/>
    <property type="evidence" value="ECO:0007669"/>
    <property type="project" value="UniProtKB-UniRule"/>
</dbReference>
<evidence type="ECO:0000256" key="5">
    <source>
        <dbReference type="ARBA" id="ARBA00022842"/>
    </source>
</evidence>
<keyword evidence="2 8" id="KW-0808">Transferase</keyword>
<keyword evidence="1 8" id="KW-0444">Lipid biosynthesis</keyword>
<dbReference type="AlphaFoldDB" id="A0A858R5A7"/>
<dbReference type="InterPro" id="IPR008278">
    <property type="entry name" value="4-PPantetheinyl_Trfase_dom"/>
</dbReference>
<dbReference type="KEGG" id="acru:HHL28_05295"/>
<evidence type="ECO:0000259" key="9">
    <source>
        <dbReference type="Pfam" id="PF01648"/>
    </source>
</evidence>
<dbReference type="InterPro" id="IPR004568">
    <property type="entry name" value="Ppantetheine-prot_Trfase_dom"/>
</dbReference>
<dbReference type="Pfam" id="PF01648">
    <property type="entry name" value="ACPS"/>
    <property type="match status" value="1"/>
</dbReference>
<keyword evidence="8" id="KW-0963">Cytoplasm</keyword>
<accession>A0A858R5A7</accession>
<reference evidence="10" key="1">
    <citation type="submission" date="2020-04" db="EMBL/GenBank/DDBJ databases">
        <title>A desert anoxygenic phototrophic bacterium fixes CO2 using RubisCO under aerobic conditions.</title>
        <authorList>
            <person name="Tang K."/>
        </authorList>
    </citation>
    <scope>NUCLEOTIDE SEQUENCE [LARGE SCALE GENOMIC DNA]</scope>
    <source>
        <strain evidence="10">MIMtkB3</strain>
    </source>
</reference>
<keyword evidence="3 8" id="KW-0479">Metal-binding</keyword>
<evidence type="ECO:0000256" key="3">
    <source>
        <dbReference type="ARBA" id="ARBA00022723"/>
    </source>
</evidence>
<dbReference type="SUPFAM" id="SSF56214">
    <property type="entry name" value="4'-phosphopantetheinyl transferase"/>
    <property type="match status" value="1"/>
</dbReference>
<dbReference type="EC" id="2.7.8.7" evidence="8"/>
<dbReference type="InterPro" id="IPR037143">
    <property type="entry name" value="4-PPantetheinyl_Trfase_dom_sf"/>
</dbReference>
<protein>
    <recommendedName>
        <fullName evidence="8">Holo-[acyl-carrier-protein] synthase</fullName>
        <shortName evidence="8">Holo-ACP synthase</shortName>
        <ecNumber evidence="8">2.7.8.7</ecNumber>
    </recommendedName>
    <alternativeName>
        <fullName evidence="8">4'-phosphopantetheinyl transferase AcpS</fullName>
    </alternativeName>
</protein>
<dbReference type="Gene3D" id="3.90.470.20">
    <property type="entry name" value="4'-phosphopantetheinyl transferase domain"/>
    <property type="match status" value="1"/>
</dbReference>
<dbReference type="GO" id="GO:0005737">
    <property type="term" value="C:cytoplasm"/>
    <property type="evidence" value="ECO:0007669"/>
    <property type="project" value="UniProtKB-SubCell"/>
</dbReference>
<dbReference type="NCBIfam" id="TIGR00516">
    <property type="entry name" value="acpS"/>
    <property type="match status" value="1"/>
</dbReference>
<dbReference type="GO" id="GO:0008897">
    <property type="term" value="F:holo-[acyl-carrier-protein] synthase activity"/>
    <property type="evidence" value="ECO:0007669"/>
    <property type="project" value="UniProtKB-UniRule"/>
</dbReference>
<evidence type="ECO:0000256" key="1">
    <source>
        <dbReference type="ARBA" id="ARBA00022516"/>
    </source>
</evidence>
<comment type="cofactor">
    <cofactor evidence="8">
        <name>Mg(2+)</name>
        <dbReference type="ChEBI" id="CHEBI:18420"/>
    </cofactor>
</comment>
<dbReference type="InterPro" id="IPR002582">
    <property type="entry name" value="ACPS"/>
</dbReference>
<evidence type="ECO:0000313" key="11">
    <source>
        <dbReference type="Proteomes" id="UP000501891"/>
    </source>
</evidence>
<evidence type="ECO:0000256" key="7">
    <source>
        <dbReference type="ARBA" id="ARBA00023160"/>
    </source>
</evidence>
<comment type="catalytic activity">
    <reaction evidence="8">
        <text>apo-[ACP] + CoA = holo-[ACP] + adenosine 3',5'-bisphosphate + H(+)</text>
        <dbReference type="Rhea" id="RHEA:12068"/>
        <dbReference type="Rhea" id="RHEA-COMP:9685"/>
        <dbReference type="Rhea" id="RHEA-COMP:9690"/>
        <dbReference type="ChEBI" id="CHEBI:15378"/>
        <dbReference type="ChEBI" id="CHEBI:29999"/>
        <dbReference type="ChEBI" id="CHEBI:57287"/>
        <dbReference type="ChEBI" id="CHEBI:58343"/>
        <dbReference type="ChEBI" id="CHEBI:64479"/>
        <dbReference type="EC" id="2.7.8.7"/>
    </reaction>
</comment>
<evidence type="ECO:0000256" key="4">
    <source>
        <dbReference type="ARBA" id="ARBA00022832"/>
    </source>
</evidence>
<gene>
    <name evidence="8" type="primary">acpS</name>
    <name evidence="10" type="ORF">HHL28_05295</name>
</gene>
<comment type="subcellular location">
    <subcellularLocation>
        <location evidence="8">Cytoplasm</location>
    </subcellularLocation>
</comment>
<dbReference type="HAMAP" id="MF_00101">
    <property type="entry name" value="AcpS"/>
    <property type="match status" value="1"/>
</dbReference>
<keyword evidence="4 8" id="KW-0276">Fatty acid metabolism</keyword>
<sequence length="136" mass="14864">MILGIGNDLVDIRRIARSLDRFGDRFTQRVFTETERARADTDTHPDQRAASYAKRYAAKEAMAKALGTGYADGVHFCDMEVANLPNGQPTMRLTRGALARLQALTPPGMVAHIHLSMTDEPPLAQAFVVLSAIPKG</sequence>
<comment type="similarity">
    <text evidence="8">Belongs to the P-Pant transferase superfamily. AcpS family.</text>
</comment>
<feature type="binding site" evidence="8">
    <location>
        <position position="60"/>
    </location>
    <ligand>
        <name>Mg(2+)</name>
        <dbReference type="ChEBI" id="CHEBI:18420"/>
    </ligand>
</feature>
<comment type="function">
    <text evidence="8">Transfers the 4'-phosphopantetheine moiety from coenzyme A to a Ser of acyl-carrier-protein.</text>
</comment>
<keyword evidence="6 8" id="KW-0443">Lipid metabolism</keyword>
<dbReference type="EMBL" id="CP051775">
    <property type="protein sequence ID" value="QJE72590.1"/>
    <property type="molecule type" value="Genomic_DNA"/>
</dbReference>
<organism evidence="10 11">
    <name type="scientific">Aerophototrophica crusticola</name>
    <dbReference type="NCBI Taxonomy" id="1709002"/>
    <lineage>
        <taxon>Bacteria</taxon>
        <taxon>Pseudomonadati</taxon>
        <taxon>Pseudomonadota</taxon>
        <taxon>Alphaproteobacteria</taxon>
        <taxon>Rhodospirillales</taxon>
        <taxon>Rhodospirillaceae</taxon>
        <taxon>Aerophototrophica</taxon>
    </lineage>
</organism>
<name>A0A858R5A7_9PROT</name>
<feature type="binding site" evidence="8">
    <location>
        <position position="8"/>
    </location>
    <ligand>
        <name>Mg(2+)</name>
        <dbReference type="ChEBI" id="CHEBI:18420"/>
    </ligand>
</feature>
<keyword evidence="5 8" id="KW-0460">Magnesium</keyword>
<evidence type="ECO:0000256" key="2">
    <source>
        <dbReference type="ARBA" id="ARBA00022679"/>
    </source>
</evidence>
<proteinExistence type="inferred from homology"/>
<dbReference type="NCBIfam" id="TIGR00556">
    <property type="entry name" value="pantethn_trn"/>
    <property type="match status" value="1"/>
</dbReference>
<dbReference type="GO" id="GO:0006633">
    <property type="term" value="P:fatty acid biosynthetic process"/>
    <property type="evidence" value="ECO:0007669"/>
    <property type="project" value="UniProtKB-UniRule"/>
</dbReference>
<evidence type="ECO:0000256" key="6">
    <source>
        <dbReference type="ARBA" id="ARBA00023098"/>
    </source>
</evidence>
<evidence type="ECO:0000256" key="8">
    <source>
        <dbReference type="HAMAP-Rule" id="MF_00101"/>
    </source>
</evidence>
<feature type="domain" description="4'-phosphopantetheinyl transferase" evidence="9">
    <location>
        <begin position="4"/>
        <end position="97"/>
    </location>
</feature>
<evidence type="ECO:0000313" key="10">
    <source>
        <dbReference type="EMBL" id="QJE72590.1"/>
    </source>
</evidence>
<keyword evidence="11" id="KW-1185">Reference proteome</keyword>